<protein>
    <submittedName>
        <fullName evidence="1">Uncharacterized protein</fullName>
    </submittedName>
</protein>
<evidence type="ECO:0000313" key="1">
    <source>
        <dbReference type="EMBL" id="CAL5130807.1"/>
    </source>
</evidence>
<sequence>MGFTTLCIQENTNSLLYILFRLRNTVFIILASRGIRTTSLSSGLYPFACLPPIFPHTLQHHTKEAERKVNFALSSFSPSPRRGFVFNCVHLVLLVPPQACVSSVSTSCLVHSTILSLK</sequence>
<comment type="caution">
    <text evidence="1">The sequence shown here is derived from an EMBL/GenBank/DDBJ whole genome shotgun (WGS) entry which is preliminary data.</text>
</comment>
<gene>
    <name evidence="1" type="ORF">CDAUBV1_LOCUS3029</name>
</gene>
<dbReference type="EMBL" id="CAXLJL010000075">
    <property type="protein sequence ID" value="CAL5130807.1"/>
    <property type="molecule type" value="Genomic_DNA"/>
</dbReference>
<dbReference type="Proteomes" id="UP001497525">
    <property type="component" value="Unassembled WGS sequence"/>
</dbReference>
<organism evidence="1 2">
    <name type="scientific">Calicophoron daubneyi</name>
    <name type="common">Rumen fluke</name>
    <name type="synonym">Paramphistomum daubneyi</name>
    <dbReference type="NCBI Taxonomy" id="300641"/>
    <lineage>
        <taxon>Eukaryota</taxon>
        <taxon>Metazoa</taxon>
        <taxon>Spiralia</taxon>
        <taxon>Lophotrochozoa</taxon>
        <taxon>Platyhelminthes</taxon>
        <taxon>Trematoda</taxon>
        <taxon>Digenea</taxon>
        <taxon>Plagiorchiida</taxon>
        <taxon>Pronocephalata</taxon>
        <taxon>Paramphistomoidea</taxon>
        <taxon>Paramphistomidae</taxon>
        <taxon>Calicophoron</taxon>
    </lineage>
</organism>
<accession>A0AAV2T5N4</accession>
<proteinExistence type="predicted"/>
<name>A0AAV2T5N4_CALDB</name>
<dbReference type="AlphaFoldDB" id="A0AAV2T5N4"/>
<reference evidence="1" key="1">
    <citation type="submission" date="2024-06" db="EMBL/GenBank/DDBJ databases">
        <authorList>
            <person name="Liu X."/>
            <person name="Lenzi L."/>
            <person name="Haldenby T S."/>
            <person name="Uol C."/>
        </authorList>
    </citation>
    <scope>NUCLEOTIDE SEQUENCE</scope>
</reference>
<evidence type="ECO:0000313" key="2">
    <source>
        <dbReference type="Proteomes" id="UP001497525"/>
    </source>
</evidence>